<keyword evidence="1" id="KW-0472">Membrane</keyword>
<evidence type="ECO:0000256" key="1">
    <source>
        <dbReference type="SAM" id="Phobius"/>
    </source>
</evidence>
<keyword evidence="1" id="KW-0812">Transmembrane</keyword>
<name>A0A6A6NRW2_9PEZI</name>
<reference evidence="2" key="1">
    <citation type="journal article" date="2020" name="Stud. Mycol.">
        <title>101 Dothideomycetes genomes: a test case for predicting lifestyles and emergence of pathogens.</title>
        <authorList>
            <person name="Haridas S."/>
            <person name="Albert R."/>
            <person name="Binder M."/>
            <person name="Bloem J."/>
            <person name="Labutti K."/>
            <person name="Salamov A."/>
            <person name="Andreopoulos B."/>
            <person name="Baker S."/>
            <person name="Barry K."/>
            <person name="Bills G."/>
            <person name="Bluhm B."/>
            <person name="Cannon C."/>
            <person name="Castanera R."/>
            <person name="Culley D."/>
            <person name="Daum C."/>
            <person name="Ezra D."/>
            <person name="Gonzalez J."/>
            <person name="Henrissat B."/>
            <person name="Kuo A."/>
            <person name="Liang C."/>
            <person name="Lipzen A."/>
            <person name="Lutzoni F."/>
            <person name="Magnuson J."/>
            <person name="Mondo S."/>
            <person name="Nolan M."/>
            <person name="Ohm R."/>
            <person name="Pangilinan J."/>
            <person name="Park H.-J."/>
            <person name="Ramirez L."/>
            <person name="Alfaro M."/>
            <person name="Sun H."/>
            <person name="Tritt A."/>
            <person name="Yoshinaga Y."/>
            <person name="Zwiers L.-H."/>
            <person name="Turgeon B."/>
            <person name="Goodwin S."/>
            <person name="Spatafora J."/>
            <person name="Crous P."/>
            <person name="Grigoriev I."/>
        </authorList>
    </citation>
    <scope>NUCLEOTIDE SEQUENCE</scope>
    <source>
        <strain evidence="2">ATCC 16933</strain>
    </source>
</reference>
<accession>A0A6A6NRW2</accession>
<protein>
    <submittedName>
        <fullName evidence="2">Uncharacterized protein</fullName>
    </submittedName>
</protein>
<dbReference type="Proteomes" id="UP000799766">
    <property type="component" value="Unassembled WGS sequence"/>
</dbReference>
<dbReference type="AlphaFoldDB" id="A0A6A6NRW2"/>
<proteinExistence type="predicted"/>
<dbReference type="EMBL" id="MU001691">
    <property type="protein sequence ID" value="KAF2454505.1"/>
    <property type="molecule type" value="Genomic_DNA"/>
</dbReference>
<evidence type="ECO:0000313" key="2">
    <source>
        <dbReference type="EMBL" id="KAF2454505.1"/>
    </source>
</evidence>
<evidence type="ECO:0000313" key="3">
    <source>
        <dbReference type="Proteomes" id="UP000799766"/>
    </source>
</evidence>
<organism evidence="2 3">
    <name type="scientific">Lineolata rhizophorae</name>
    <dbReference type="NCBI Taxonomy" id="578093"/>
    <lineage>
        <taxon>Eukaryota</taxon>
        <taxon>Fungi</taxon>
        <taxon>Dikarya</taxon>
        <taxon>Ascomycota</taxon>
        <taxon>Pezizomycotina</taxon>
        <taxon>Dothideomycetes</taxon>
        <taxon>Dothideomycetes incertae sedis</taxon>
        <taxon>Lineolatales</taxon>
        <taxon>Lineolataceae</taxon>
        <taxon>Lineolata</taxon>
    </lineage>
</organism>
<keyword evidence="1" id="KW-1133">Transmembrane helix</keyword>
<sequence>MGDSVNFLAPLLTDTALQSVRADPSPVITLLLVIIGIAVEITLAWFIHFKTRIPVPK</sequence>
<feature type="non-terminal residue" evidence="2">
    <location>
        <position position="57"/>
    </location>
</feature>
<feature type="transmembrane region" description="Helical" evidence="1">
    <location>
        <begin position="27"/>
        <end position="47"/>
    </location>
</feature>
<dbReference type="OrthoDB" id="3943049at2759"/>
<gene>
    <name evidence="2" type="ORF">BDY21DRAFT_262252</name>
</gene>
<keyword evidence="3" id="KW-1185">Reference proteome</keyword>